<dbReference type="AlphaFoldDB" id="A0AAV7YFF3"/>
<evidence type="ECO:0000256" key="5">
    <source>
        <dbReference type="ARBA" id="ARBA00023136"/>
    </source>
</evidence>
<keyword evidence="3 7" id="KW-0812">Transmembrane</keyword>
<feature type="region of interest" description="Disordered" evidence="6">
    <location>
        <begin position="184"/>
        <end position="237"/>
    </location>
</feature>
<comment type="similarity">
    <text evidence="2">Belongs to the CLPTM1 family.</text>
</comment>
<evidence type="ECO:0000256" key="3">
    <source>
        <dbReference type="ARBA" id="ARBA00022692"/>
    </source>
</evidence>
<feature type="compositionally biased region" description="Basic and acidic residues" evidence="6">
    <location>
        <begin position="639"/>
        <end position="654"/>
    </location>
</feature>
<evidence type="ECO:0000256" key="6">
    <source>
        <dbReference type="SAM" id="MobiDB-lite"/>
    </source>
</evidence>
<accession>A0AAV7YFF3</accession>
<dbReference type="Proteomes" id="UP001146793">
    <property type="component" value="Unassembled WGS sequence"/>
</dbReference>
<feature type="transmembrane region" description="Helical" evidence="7">
    <location>
        <begin position="25"/>
        <end position="48"/>
    </location>
</feature>
<dbReference type="InterPro" id="IPR008429">
    <property type="entry name" value="CLPTM1"/>
</dbReference>
<keyword evidence="4 7" id="KW-1133">Transmembrane helix</keyword>
<reference evidence="8" key="1">
    <citation type="submission" date="2022-08" db="EMBL/GenBank/DDBJ databases">
        <title>Novel sulphate-reducing endosymbionts in the free-living metamonad Anaeramoeba.</title>
        <authorList>
            <person name="Jerlstrom-Hultqvist J."/>
            <person name="Cepicka I."/>
            <person name="Gallot-Lavallee L."/>
            <person name="Salas-Leiva D."/>
            <person name="Curtis B.A."/>
            <person name="Zahonova K."/>
            <person name="Pipaliya S."/>
            <person name="Dacks J."/>
            <person name="Roger A.J."/>
        </authorList>
    </citation>
    <scope>NUCLEOTIDE SEQUENCE</scope>
    <source>
        <strain evidence="8">Busselton2</strain>
    </source>
</reference>
<feature type="transmembrane region" description="Helical" evidence="7">
    <location>
        <begin position="425"/>
        <end position="442"/>
    </location>
</feature>
<comment type="caution">
    <text evidence="8">The sequence shown here is derived from an EMBL/GenBank/DDBJ whole genome shotgun (WGS) entry which is preliminary data.</text>
</comment>
<gene>
    <name evidence="8" type="ORF">M0812_26214</name>
</gene>
<dbReference type="GO" id="GO:0016020">
    <property type="term" value="C:membrane"/>
    <property type="evidence" value="ECO:0007669"/>
    <property type="project" value="UniProtKB-SubCell"/>
</dbReference>
<evidence type="ECO:0000256" key="4">
    <source>
        <dbReference type="ARBA" id="ARBA00022989"/>
    </source>
</evidence>
<name>A0AAV7YFF3_9EUKA</name>
<proteinExistence type="inferred from homology"/>
<dbReference type="PANTHER" id="PTHR21347:SF0">
    <property type="entry name" value="LIPID SCRAMBLASE CLPTM1L"/>
    <property type="match status" value="1"/>
</dbReference>
<feature type="transmembrane region" description="Helical" evidence="7">
    <location>
        <begin position="399"/>
        <end position="419"/>
    </location>
</feature>
<feature type="region of interest" description="Disordered" evidence="6">
    <location>
        <begin position="608"/>
        <end position="654"/>
    </location>
</feature>
<keyword evidence="5 7" id="KW-0472">Membrane</keyword>
<dbReference type="EMBL" id="JANTQA010000063">
    <property type="protein sequence ID" value="KAJ3426647.1"/>
    <property type="molecule type" value="Genomic_DNA"/>
</dbReference>
<feature type="compositionally biased region" description="Basic and acidic residues" evidence="6">
    <location>
        <begin position="217"/>
        <end position="234"/>
    </location>
</feature>
<comment type="subcellular location">
    <subcellularLocation>
        <location evidence="1">Membrane</location>
        <topology evidence="1">Multi-pass membrane protein</topology>
    </subcellularLocation>
</comment>
<feature type="transmembrane region" description="Helical" evidence="7">
    <location>
        <begin position="505"/>
        <end position="526"/>
    </location>
</feature>
<protein>
    <submittedName>
        <fullName evidence="8">Cleft lip and palate transmembrane protein</fullName>
    </submittedName>
</protein>
<evidence type="ECO:0000256" key="1">
    <source>
        <dbReference type="ARBA" id="ARBA00004141"/>
    </source>
</evidence>
<evidence type="ECO:0000313" key="8">
    <source>
        <dbReference type="EMBL" id="KAJ3426647.1"/>
    </source>
</evidence>
<dbReference type="GO" id="GO:0012505">
    <property type="term" value="C:endomembrane system"/>
    <property type="evidence" value="ECO:0007669"/>
    <property type="project" value="TreeGrafter"/>
</dbReference>
<feature type="transmembrane region" description="Helical" evidence="7">
    <location>
        <begin position="363"/>
        <end position="383"/>
    </location>
</feature>
<evidence type="ECO:0000256" key="2">
    <source>
        <dbReference type="ARBA" id="ARBA00009310"/>
    </source>
</evidence>
<evidence type="ECO:0000256" key="7">
    <source>
        <dbReference type="SAM" id="Phobius"/>
    </source>
</evidence>
<organism evidence="8 9">
    <name type="scientific">Anaeramoeba flamelloides</name>
    <dbReference type="NCBI Taxonomy" id="1746091"/>
    <lineage>
        <taxon>Eukaryota</taxon>
        <taxon>Metamonada</taxon>
        <taxon>Anaeramoebidae</taxon>
        <taxon>Anaeramoeba</taxon>
    </lineage>
</organism>
<feature type="transmembrane region" description="Helical" evidence="7">
    <location>
        <begin position="480"/>
        <end position="499"/>
    </location>
</feature>
<dbReference type="PANTHER" id="PTHR21347">
    <property type="entry name" value="CLEFT LIP AND PALATE ASSOCIATED TRANSMEMBRANE PROTEIN-RELATED"/>
    <property type="match status" value="1"/>
</dbReference>
<feature type="compositionally biased region" description="Polar residues" evidence="6">
    <location>
        <begin position="204"/>
        <end position="214"/>
    </location>
</feature>
<sequence length="654" mass="77004">MTNPNPQTAETSPFLNLLKELKKRLFAGGIRGAISKIFMLWMIINFFLKKNKKGGIESKSKSLPALSPAFSPYQKIDYYIYFSENKKFEDFNDTSALVWSEKKLVFAMDGIKKDLIKTINVTFTPEIKNNGSLYAHIYIAKSGKPIDPKDENFKRRDITYKRAFLTKYKKEIKVVEKKSLLSSKSEELTEDNGNNNNNGGDAVYSSTYESNHGNYDNYDKDEQDKDQEEKVEEKKEEEEQEIIIKSYWYSNLTIGLVNEFTAFKAGQVPPHVVNLIDYNKKTRKYYPIVYINEFWMLKEYLIPINETVDQLPLTIKFEIMPAWKFHVFTMFKESLSMQQQIGNSVMEDEQDELKKIFLETNPYLLGITIMVSVFHSLFEFLAFKNDIMFWKNKKNLKGLSIRSIFIESFCQLIIFLYLMDNKTSWLVLLSSGVGVIIEFWKIKQVCHIQFLKKFPFIKFTDKESYANSKTKEYDNQAMKYLSWASYPLLIGYSIYALIYQKHKSWYSWLLNSLVGAIYTFGFIKMLPQLFINYKLKSVAAMNWKTMTYKTITTFIDDLFAWVIKMPTLHRIATLRDDVVFVIYLYQRWKYRVDANRVNEYGQVEAEREKFSKEKNQNSQNTIKKEEKIITKTNNANESNDTKKTTEIKEEKKNK</sequence>
<dbReference type="Pfam" id="PF05602">
    <property type="entry name" value="CLPTM1"/>
    <property type="match status" value="1"/>
</dbReference>
<evidence type="ECO:0000313" key="9">
    <source>
        <dbReference type="Proteomes" id="UP001146793"/>
    </source>
</evidence>